<comment type="caution">
    <text evidence="2">The sequence shown here is derived from an EMBL/GenBank/DDBJ whole genome shotgun (WGS) entry which is preliminary data.</text>
</comment>
<dbReference type="AlphaFoldDB" id="A0AAD8C7V4"/>
<gene>
    <name evidence="2" type="ORF">Bpfe_003785</name>
</gene>
<dbReference type="EMBL" id="JASAOG010000009">
    <property type="protein sequence ID" value="KAK0067050.1"/>
    <property type="molecule type" value="Genomic_DNA"/>
</dbReference>
<name>A0AAD8C7V4_BIOPF</name>
<evidence type="ECO:0000256" key="1">
    <source>
        <dbReference type="SAM" id="MobiDB-lite"/>
    </source>
</evidence>
<accession>A0AAD8C7V4</accession>
<evidence type="ECO:0000313" key="2">
    <source>
        <dbReference type="EMBL" id="KAK0067050.1"/>
    </source>
</evidence>
<keyword evidence="3" id="KW-1185">Reference proteome</keyword>
<feature type="non-terminal residue" evidence="2">
    <location>
        <position position="102"/>
    </location>
</feature>
<protein>
    <submittedName>
        <fullName evidence="2">Ankyrin</fullName>
    </submittedName>
</protein>
<evidence type="ECO:0000313" key="3">
    <source>
        <dbReference type="Proteomes" id="UP001233172"/>
    </source>
</evidence>
<dbReference type="Pfam" id="PF12796">
    <property type="entry name" value="Ank_2"/>
    <property type="match status" value="1"/>
</dbReference>
<reference evidence="2" key="2">
    <citation type="submission" date="2023-04" db="EMBL/GenBank/DDBJ databases">
        <authorList>
            <person name="Bu L."/>
            <person name="Lu L."/>
            <person name="Laidemitt M.R."/>
            <person name="Zhang S.M."/>
            <person name="Mutuku M."/>
            <person name="Mkoji G."/>
            <person name="Steinauer M."/>
            <person name="Loker E.S."/>
        </authorList>
    </citation>
    <scope>NUCLEOTIDE SEQUENCE</scope>
    <source>
        <strain evidence="2">KasaAsao</strain>
        <tissue evidence="2">Whole Snail</tissue>
    </source>
</reference>
<sequence>MDAAGKTALMHAVRNDHKCIVEKLNNGADVNMVSRKRKTALTYAMSKKHDKIEELLRRFNAEDYTHWNKELPSCSTSCMTDDKGTQTDSESERETSITMSHV</sequence>
<proteinExistence type="predicted"/>
<reference evidence="2" key="1">
    <citation type="journal article" date="2023" name="PLoS Negl. Trop. Dis.">
        <title>A genome sequence for Biomphalaria pfeifferi, the major vector snail for the human-infecting parasite Schistosoma mansoni.</title>
        <authorList>
            <person name="Bu L."/>
            <person name="Lu L."/>
            <person name="Laidemitt M.R."/>
            <person name="Zhang S.M."/>
            <person name="Mutuku M."/>
            <person name="Mkoji G."/>
            <person name="Steinauer M."/>
            <person name="Loker E.S."/>
        </authorList>
    </citation>
    <scope>NUCLEOTIDE SEQUENCE</scope>
    <source>
        <strain evidence="2">KasaAsao</strain>
    </source>
</reference>
<dbReference type="Gene3D" id="1.25.40.20">
    <property type="entry name" value="Ankyrin repeat-containing domain"/>
    <property type="match status" value="1"/>
</dbReference>
<feature type="compositionally biased region" description="Basic and acidic residues" evidence="1">
    <location>
        <begin position="80"/>
        <end position="95"/>
    </location>
</feature>
<dbReference type="InterPro" id="IPR002110">
    <property type="entry name" value="Ankyrin_rpt"/>
</dbReference>
<feature type="region of interest" description="Disordered" evidence="1">
    <location>
        <begin position="76"/>
        <end position="102"/>
    </location>
</feature>
<dbReference type="SUPFAM" id="SSF48403">
    <property type="entry name" value="Ankyrin repeat"/>
    <property type="match status" value="1"/>
</dbReference>
<dbReference type="Proteomes" id="UP001233172">
    <property type="component" value="Unassembled WGS sequence"/>
</dbReference>
<organism evidence="2 3">
    <name type="scientific">Biomphalaria pfeifferi</name>
    <name type="common">Bloodfluke planorb</name>
    <name type="synonym">Freshwater snail</name>
    <dbReference type="NCBI Taxonomy" id="112525"/>
    <lineage>
        <taxon>Eukaryota</taxon>
        <taxon>Metazoa</taxon>
        <taxon>Spiralia</taxon>
        <taxon>Lophotrochozoa</taxon>
        <taxon>Mollusca</taxon>
        <taxon>Gastropoda</taxon>
        <taxon>Heterobranchia</taxon>
        <taxon>Euthyneura</taxon>
        <taxon>Panpulmonata</taxon>
        <taxon>Hygrophila</taxon>
        <taxon>Lymnaeoidea</taxon>
        <taxon>Planorbidae</taxon>
        <taxon>Biomphalaria</taxon>
    </lineage>
</organism>
<dbReference type="InterPro" id="IPR036770">
    <property type="entry name" value="Ankyrin_rpt-contain_sf"/>
</dbReference>